<accession>A0AAD6AFY3</accession>
<feature type="non-terminal residue" evidence="1">
    <location>
        <position position="1"/>
    </location>
</feature>
<keyword evidence="2" id="KW-1185">Reference proteome</keyword>
<feature type="non-terminal residue" evidence="1">
    <location>
        <position position="65"/>
    </location>
</feature>
<dbReference type="AlphaFoldDB" id="A0AAD6AFY3"/>
<dbReference type="Proteomes" id="UP001219934">
    <property type="component" value="Unassembled WGS sequence"/>
</dbReference>
<name>A0AAD6AFY3_9TELE</name>
<evidence type="ECO:0000313" key="2">
    <source>
        <dbReference type="Proteomes" id="UP001219934"/>
    </source>
</evidence>
<dbReference type="EMBL" id="JAPTMU010000024">
    <property type="protein sequence ID" value="KAJ4923860.1"/>
    <property type="molecule type" value="Genomic_DNA"/>
</dbReference>
<sequence>QLRVLAGLRLISPRETGLICGVDPSRPPLAGGYTGSSPLILRGFRASYPGLNAVSMVTFQLLRSD</sequence>
<proteinExistence type="predicted"/>
<reference evidence="1" key="1">
    <citation type="submission" date="2022-11" db="EMBL/GenBank/DDBJ databases">
        <title>Chromosome-level genome of Pogonophryne albipinna.</title>
        <authorList>
            <person name="Jo E."/>
        </authorList>
    </citation>
    <scope>NUCLEOTIDE SEQUENCE</scope>
    <source>
        <strain evidence="1">SGF0006</strain>
        <tissue evidence="1">Muscle</tissue>
    </source>
</reference>
<comment type="caution">
    <text evidence="1">The sequence shown here is derived from an EMBL/GenBank/DDBJ whole genome shotgun (WGS) entry which is preliminary data.</text>
</comment>
<organism evidence="1 2">
    <name type="scientific">Pogonophryne albipinna</name>
    <dbReference type="NCBI Taxonomy" id="1090488"/>
    <lineage>
        <taxon>Eukaryota</taxon>
        <taxon>Metazoa</taxon>
        <taxon>Chordata</taxon>
        <taxon>Craniata</taxon>
        <taxon>Vertebrata</taxon>
        <taxon>Euteleostomi</taxon>
        <taxon>Actinopterygii</taxon>
        <taxon>Neopterygii</taxon>
        <taxon>Teleostei</taxon>
        <taxon>Neoteleostei</taxon>
        <taxon>Acanthomorphata</taxon>
        <taxon>Eupercaria</taxon>
        <taxon>Perciformes</taxon>
        <taxon>Notothenioidei</taxon>
        <taxon>Pogonophryne</taxon>
    </lineage>
</organism>
<protein>
    <submittedName>
        <fullName evidence="1">Uncharacterized protein</fullName>
    </submittedName>
</protein>
<gene>
    <name evidence="1" type="ORF">JOQ06_028115</name>
</gene>
<evidence type="ECO:0000313" key="1">
    <source>
        <dbReference type="EMBL" id="KAJ4923860.1"/>
    </source>
</evidence>